<dbReference type="SUPFAM" id="SSF48403">
    <property type="entry name" value="Ankyrin repeat"/>
    <property type="match status" value="1"/>
</dbReference>
<feature type="region of interest" description="Disordered" evidence="4">
    <location>
        <begin position="283"/>
        <end position="348"/>
    </location>
</feature>
<dbReference type="AlphaFoldDB" id="A0AAV0TK48"/>
<dbReference type="PROSITE" id="PS50297">
    <property type="entry name" value="ANK_REP_REGION"/>
    <property type="match status" value="1"/>
</dbReference>
<dbReference type="Gene3D" id="1.25.40.20">
    <property type="entry name" value="Ankyrin repeat-containing domain"/>
    <property type="match status" value="1"/>
</dbReference>
<feature type="compositionally biased region" description="Polar residues" evidence="4">
    <location>
        <begin position="444"/>
        <end position="461"/>
    </location>
</feature>
<dbReference type="InterPro" id="IPR002110">
    <property type="entry name" value="Ankyrin_rpt"/>
</dbReference>
<evidence type="ECO:0000256" key="4">
    <source>
        <dbReference type="SAM" id="MobiDB-lite"/>
    </source>
</evidence>
<gene>
    <name evidence="5" type="ORF">HBR001_LOCUS2779</name>
</gene>
<keyword evidence="2 3" id="KW-0040">ANK repeat</keyword>
<dbReference type="EMBL" id="CANTFL010000409">
    <property type="protein sequence ID" value="CAI5722068.1"/>
    <property type="molecule type" value="Genomic_DNA"/>
</dbReference>
<dbReference type="Proteomes" id="UP001162031">
    <property type="component" value="Unassembled WGS sequence"/>
</dbReference>
<name>A0AAV0TK48_HYABA</name>
<dbReference type="InterPro" id="IPR036770">
    <property type="entry name" value="Ankyrin_rpt-contain_sf"/>
</dbReference>
<comment type="caution">
    <text evidence="5">The sequence shown here is derived from an EMBL/GenBank/DDBJ whole genome shotgun (WGS) entry which is preliminary data.</text>
</comment>
<organism evidence="5 6">
    <name type="scientific">Hyaloperonospora brassicae</name>
    <name type="common">Brassica downy mildew</name>
    <name type="synonym">Peronospora brassicae</name>
    <dbReference type="NCBI Taxonomy" id="162125"/>
    <lineage>
        <taxon>Eukaryota</taxon>
        <taxon>Sar</taxon>
        <taxon>Stramenopiles</taxon>
        <taxon>Oomycota</taxon>
        <taxon>Peronosporomycetes</taxon>
        <taxon>Peronosporales</taxon>
        <taxon>Peronosporaceae</taxon>
        <taxon>Hyaloperonospora</taxon>
    </lineage>
</organism>
<protein>
    <submittedName>
        <fullName evidence="5">Uncharacterized protein</fullName>
    </submittedName>
</protein>
<dbReference type="Pfam" id="PF12796">
    <property type="entry name" value="Ank_2"/>
    <property type="match status" value="2"/>
</dbReference>
<evidence type="ECO:0000256" key="2">
    <source>
        <dbReference type="ARBA" id="ARBA00023043"/>
    </source>
</evidence>
<dbReference type="SMART" id="SM00248">
    <property type="entry name" value="ANK"/>
    <property type="match status" value="5"/>
</dbReference>
<evidence type="ECO:0000256" key="1">
    <source>
        <dbReference type="ARBA" id="ARBA00022737"/>
    </source>
</evidence>
<evidence type="ECO:0000313" key="5">
    <source>
        <dbReference type="EMBL" id="CAI5722068.1"/>
    </source>
</evidence>
<feature type="compositionally biased region" description="Basic and acidic residues" evidence="4">
    <location>
        <begin position="463"/>
        <end position="474"/>
    </location>
</feature>
<feature type="region of interest" description="Disordered" evidence="4">
    <location>
        <begin position="366"/>
        <end position="474"/>
    </location>
</feature>
<sequence length="574" mass="62775">MSTEKAQAFAHRVVEFADYEQCVKFFLEKDIDFDRSNDMGWTVLMSVCACGRDDLVGLCVDRTTALDSATTTNRTTVLHLSAMSKNVRVIEALAATRERKHKLQQVIDQTNAHGDTALMMACVAKNVRAVQLLVEMGANTSAANASGMTALMCAARIGNDPRPGVATAEERMEHSARILDVLLATGADVNVVEKAEGNTALHLAVLSANLHAVESLTARARGLDLTVRNRAKQTALDVCKRMSGVTSARIEDRLRDKWAQHEQAAAQLSVEMERELLLCLAVGPPTGEPNHKPTSVAQPRRKHDKKTAENGEALTSALSSASASASAPELDDGLASVSTTEPSGPDTASAEVGLQLHLVRVDEDVHDAESSWHSVVTKKSRRKDTVRGKAEAKPMRESKTLPRKPLPATAKHLQPLAESDRVPAEQTSSDHTEVPISTKPVPQASLSSQPRVPRTTKTPTSAIERRHVTSKLDDSELSTSSISYDVMNTSFHRTFPVTAELEINVEKFLIASSTSDRELEPTGSLSISQVEALQESHWQAYHYLNEKKIELTRVLEAQRVEARFALQHELMQWK</sequence>
<proteinExistence type="predicted"/>
<dbReference type="Pfam" id="PF13637">
    <property type="entry name" value="Ank_4"/>
    <property type="match status" value="1"/>
</dbReference>
<dbReference type="PANTHER" id="PTHR24198:SF165">
    <property type="entry name" value="ANKYRIN REPEAT-CONTAINING PROTEIN-RELATED"/>
    <property type="match status" value="1"/>
</dbReference>
<reference evidence="5" key="1">
    <citation type="submission" date="2022-12" db="EMBL/GenBank/DDBJ databases">
        <authorList>
            <person name="Webb A."/>
        </authorList>
    </citation>
    <scope>NUCLEOTIDE SEQUENCE</scope>
    <source>
        <strain evidence="5">Hp1</strain>
    </source>
</reference>
<feature type="compositionally biased region" description="Low complexity" evidence="4">
    <location>
        <begin position="313"/>
        <end position="327"/>
    </location>
</feature>
<feature type="compositionally biased region" description="Basic and acidic residues" evidence="4">
    <location>
        <begin position="383"/>
        <end position="400"/>
    </location>
</feature>
<feature type="repeat" description="ANK" evidence="3">
    <location>
        <begin position="113"/>
        <end position="145"/>
    </location>
</feature>
<dbReference type="PROSITE" id="PS50088">
    <property type="entry name" value="ANK_REPEAT"/>
    <property type="match status" value="1"/>
</dbReference>
<accession>A0AAV0TK48</accession>
<feature type="compositionally biased region" description="Basic and acidic residues" evidence="4">
    <location>
        <begin position="418"/>
        <end position="433"/>
    </location>
</feature>
<evidence type="ECO:0000313" key="6">
    <source>
        <dbReference type="Proteomes" id="UP001162031"/>
    </source>
</evidence>
<evidence type="ECO:0000256" key="3">
    <source>
        <dbReference type="PROSITE-ProRule" id="PRU00023"/>
    </source>
</evidence>
<keyword evidence="1" id="KW-0677">Repeat</keyword>
<dbReference type="PANTHER" id="PTHR24198">
    <property type="entry name" value="ANKYRIN REPEAT AND PROTEIN KINASE DOMAIN-CONTAINING PROTEIN"/>
    <property type="match status" value="1"/>
</dbReference>
<keyword evidence="6" id="KW-1185">Reference proteome</keyword>